<evidence type="ECO:0000313" key="2">
    <source>
        <dbReference type="EMBL" id="MCW9713478.1"/>
    </source>
</evidence>
<evidence type="ECO:0008006" key="4">
    <source>
        <dbReference type="Google" id="ProtNLM"/>
    </source>
</evidence>
<sequence length="333" mass="37818">MELPVEEYKEKLTAFWENIIRKSDEGEMAEMGRERIAVFVVSLILAICLWFMVNLSMDYNLNIDLPIEAVSMPEGQALAEELPRSATVSLSGEGWKLISVYNNPPAVEINVNESEVNLYEQVQQQLNLLSNISVQKVQPIVLTLDLEPRVSKKVPVQPVIDVSFDNQFGFKETPSVEPDSITISGAESVMGEINSWPTDTLRVENMSNNFTQQVSLKNSRLISLSHSEVQLYGEIVQFTEGESKVDLDTRNFPSGRSISYSPSTITVKYRVPIDEYANVQDNELFEAYLTYQQILEDSTGYIRPNVEQVSDNEYVRIRSFQPEEVAYFMVLDD</sequence>
<dbReference type="PANTHER" id="PTHR37804">
    <property type="entry name" value="CDAA REGULATORY PROTEIN CDAR"/>
    <property type="match status" value="1"/>
</dbReference>
<comment type="caution">
    <text evidence="2">The sequence shown here is derived from an EMBL/GenBank/DDBJ whole genome shotgun (WGS) entry which is preliminary data.</text>
</comment>
<dbReference type="PANTHER" id="PTHR37804:SF1">
    <property type="entry name" value="CDAA REGULATORY PROTEIN CDAR"/>
    <property type="match status" value="1"/>
</dbReference>
<dbReference type="Gene3D" id="2.170.120.30">
    <property type="match status" value="1"/>
</dbReference>
<protein>
    <recommendedName>
        <fullName evidence="4">YbbR-like protein</fullName>
    </recommendedName>
</protein>
<accession>A0ABT3Q098</accession>
<dbReference type="InterPro" id="IPR053154">
    <property type="entry name" value="c-di-AMP_regulator"/>
</dbReference>
<proteinExistence type="predicted"/>
<reference evidence="2 3" key="1">
    <citation type="submission" date="2021-11" db="EMBL/GenBank/DDBJ databases">
        <title>Aliifidinibius sp. nov., a new bacterium isolated from saline soil.</title>
        <authorList>
            <person name="Galisteo C."/>
            <person name="De La Haba R."/>
            <person name="Sanchez-Porro C."/>
            <person name="Ventosa A."/>
        </authorList>
    </citation>
    <scope>NUCLEOTIDE SEQUENCE [LARGE SCALE GENOMIC DNA]</scope>
    <source>
        <strain evidence="2 3">KACC 190600</strain>
    </source>
</reference>
<keyword evidence="1" id="KW-1133">Transmembrane helix</keyword>
<keyword evidence="1" id="KW-0812">Transmembrane</keyword>
<evidence type="ECO:0000256" key="1">
    <source>
        <dbReference type="SAM" id="Phobius"/>
    </source>
</evidence>
<dbReference type="EMBL" id="JAJNDC010000003">
    <property type="protein sequence ID" value="MCW9713478.1"/>
    <property type="molecule type" value="Genomic_DNA"/>
</dbReference>
<evidence type="ECO:0000313" key="3">
    <source>
        <dbReference type="Proteomes" id="UP001207337"/>
    </source>
</evidence>
<gene>
    <name evidence="2" type="ORF">LQ318_11240</name>
</gene>
<keyword evidence="3" id="KW-1185">Reference proteome</keyword>
<name>A0ABT3Q098_9BACT</name>
<feature type="transmembrane region" description="Helical" evidence="1">
    <location>
        <begin position="36"/>
        <end position="53"/>
    </location>
</feature>
<dbReference type="Gene3D" id="2.170.120.40">
    <property type="entry name" value="YbbR-like domain"/>
    <property type="match status" value="1"/>
</dbReference>
<organism evidence="2 3">
    <name type="scientific">Fodinibius salicampi</name>
    <dbReference type="NCBI Taxonomy" id="1920655"/>
    <lineage>
        <taxon>Bacteria</taxon>
        <taxon>Pseudomonadati</taxon>
        <taxon>Balneolota</taxon>
        <taxon>Balneolia</taxon>
        <taxon>Balneolales</taxon>
        <taxon>Balneolaceae</taxon>
        <taxon>Fodinibius</taxon>
    </lineage>
</organism>
<dbReference type="Proteomes" id="UP001207337">
    <property type="component" value="Unassembled WGS sequence"/>
</dbReference>
<keyword evidence="1" id="KW-0472">Membrane</keyword>
<dbReference type="RefSeq" id="WP_265790185.1">
    <property type="nucleotide sequence ID" value="NZ_BAABRS010000003.1"/>
</dbReference>